<accession>A0AC35FTN3</accession>
<reference evidence="2" key="1">
    <citation type="submission" date="2022-11" db="UniProtKB">
        <authorList>
            <consortium name="WormBaseParasite"/>
        </authorList>
    </citation>
    <scope>IDENTIFICATION</scope>
</reference>
<evidence type="ECO:0000313" key="1">
    <source>
        <dbReference type="Proteomes" id="UP000887580"/>
    </source>
</evidence>
<protein>
    <submittedName>
        <fullName evidence="2">Uncharacterized protein</fullName>
    </submittedName>
</protein>
<dbReference type="WBParaSite" id="PS1159_v2.g20861.t1">
    <property type="protein sequence ID" value="PS1159_v2.g20861.t1"/>
    <property type="gene ID" value="PS1159_v2.g20861"/>
</dbReference>
<sequence>MEIIKKFIDKAYNPKNLLTTNTLTICGIYGIADIIAQLTDKNGIDFKRIVRVSSIGLLHGPMNHFWYKWLDRRLIISTIKPLPKVLIKKVAIDLSVSPVFTVTFIGGIAILEGHSIQKALNEYKNNFFKVLRLDLCVWPPSQLINFWFVPPRFRVLYVSMVILVYTCFLTIIRHSNISNELQKDKI</sequence>
<dbReference type="Proteomes" id="UP000887580">
    <property type="component" value="Unplaced"/>
</dbReference>
<name>A0AC35FTN3_9BILA</name>
<proteinExistence type="predicted"/>
<evidence type="ECO:0000313" key="2">
    <source>
        <dbReference type="WBParaSite" id="PS1159_v2.g20861.t1"/>
    </source>
</evidence>
<organism evidence="1 2">
    <name type="scientific">Panagrolaimus sp. PS1159</name>
    <dbReference type="NCBI Taxonomy" id="55785"/>
    <lineage>
        <taxon>Eukaryota</taxon>
        <taxon>Metazoa</taxon>
        <taxon>Ecdysozoa</taxon>
        <taxon>Nematoda</taxon>
        <taxon>Chromadorea</taxon>
        <taxon>Rhabditida</taxon>
        <taxon>Tylenchina</taxon>
        <taxon>Panagrolaimomorpha</taxon>
        <taxon>Panagrolaimoidea</taxon>
        <taxon>Panagrolaimidae</taxon>
        <taxon>Panagrolaimus</taxon>
    </lineage>
</organism>